<dbReference type="PANTHER" id="PTHR21248">
    <property type="entry name" value="CARDIOLIPIN SYNTHASE"/>
    <property type="match status" value="1"/>
</dbReference>
<dbReference type="EMBL" id="SHNN01000001">
    <property type="protein sequence ID" value="MCX2980369.1"/>
    <property type="molecule type" value="Genomic_DNA"/>
</dbReference>
<dbReference type="PANTHER" id="PTHR21248:SF12">
    <property type="entry name" value="CARDIOLIPIN SYNTHASE C"/>
    <property type="match status" value="1"/>
</dbReference>
<dbReference type="Proteomes" id="UP001143362">
    <property type="component" value="Unassembled WGS sequence"/>
</dbReference>
<feature type="domain" description="PLD phosphodiesterase" evidence="1">
    <location>
        <begin position="166"/>
        <end position="193"/>
    </location>
</feature>
<accession>A0ABT3TG21</accession>
<organism evidence="2 3">
    <name type="scientific">Candidatus Litorirhabdus singularis</name>
    <dbReference type="NCBI Taxonomy" id="2518993"/>
    <lineage>
        <taxon>Bacteria</taxon>
        <taxon>Pseudomonadati</taxon>
        <taxon>Pseudomonadota</taxon>
        <taxon>Gammaproteobacteria</taxon>
        <taxon>Cellvibrionales</taxon>
        <taxon>Halieaceae</taxon>
        <taxon>Candidatus Litorirhabdus</taxon>
    </lineage>
</organism>
<gene>
    <name evidence="2" type="ORF">EYC98_05725</name>
</gene>
<dbReference type="RefSeq" id="WP_279244345.1">
    <property type="nucleotide sequence ID" value="NZ_SHNN01000001.1"/>
</dbReference>
<feature type="domain" description="PLD phosphodiesterase" evidence="1">
    <location>
        <begin position="396"/>
        <end position="423"/>
    </location>
</feature>
<evidence type="ECO:0000313" key="2">
    <source>
        <dbReference type="EMBL" id="MCX2980369.1"/>
    </source>
</evidence>
<dbReference type="Gene3D" id="3.30.870.10">
    <property type="entry name" value="Endonuclease Chain A"/>
    <property type="match status" value="2"/>
</dbReference>
<dbReference type="SUPFAM" id="SSF56024">
    <property type="entry name" value="Phospholipase D/nuclease"/>
    <property type="match status" value="2"/>
</dbReference>
<keyword evidence="3" id="KW-1185">Reference proteome</keyword>
<name>A0ABT3TG21_9GAMM</name>
<sequence>MMSIDNLRATGLGLALLLVSACTSVPFDAPRMESFQHLPTTSGGLAELSAHYIADASEDTGVYEIEDGAEALDIRLELAERAQSTIDAQYFLIKPDAAGIAFTASLLRAADRGVRVRLLLDDVFTTARDEGLAMLNAHPNVHIRLFNPVARGGISSLNFLLDFSRANRRMHNKSFTVDGHATIIGGRNIAAEYFDMNEDVVFWDFELLCFGGLIAEVGDSFDDFWNHQLSVPMEALDDRTSAEELEAFRSEVQEYQRAHPGSEYTDSDGLITRLMDGRETAYLAEAHVISDDPDKLLNPVSPEFRKLASSLGDMLRAAETEVMVFSPYFIPHDGLAESLAALQQSGISVNILTNSLAATNHVAVHSGYRRYRKQLVAAGVNVMEVSASGGGRVTDRKTTLHTKAIMVDRRWLFVGSLNVDPRSIDINTEMGIIIDSAELSEELATEIQDSLKVNAYKVVINEQGNLRWGALRDGEEVYFSKEPESSWWRRFQVGLYSLLPLERQL</sequence>
<dbReference type="PROSITE" id="PS50035">
    <property type="entry name" value="PLD"/>
    <property type="match status" value="2"/>
</dbReference>
<dbReference type="InterPro" id="IPR001736">
    <property type="entry name" value="PLipase_D/transphosphatidylase"/>
</dbReference>
<dbReference type="CDD" id="cd09113">
    <property type="entry name" value="PLDc_ymdC_like_2"/>
    <property type="match status" value="1"/>
</dbReference>
<evidence type="ECO:0000259" key="1">
    <source>
        <dbReference type="PROSITE" id="PS50035"/>
    </source>
</evidence>
<proteinExistence type="predicted"/>
<reference evidence="2" key="1">
    <citation type="submission" date="2019-02" db="EMBL/GenBank/DDBJ databases">
        <authorList>
            <person name="Li S.-H."/>
        </authorList>
    </citation>
    <scope>NUCLEOTIDE SEQUENCE</scope>
    <source>
        <strain evidence="2">IMCC14734</strain>
    </source>
</reference>
<evidence type="ECO:0000313" key="3">
    <source>
        <dbReference type="Proteomes" id="UP001143362"/>
    </source>
</evidence>
<comment type="caution">
    <text evidence="2">The sequence shown here is derived from an EMBL/GenBank/DDBJ whole genome shotgun (WGS) entry which is preliminary data.</text>
</comment>
<dbReference type="SMART" id="SM00155">
    <property type="entry name" value="PLDc"/>
    <property type="match status" value="2"/>
</dbReference>
<protein>
    <submittedName>
        <fullName evidence="2">Phospholipase D family protein</fullName>
    </submittedName>
</protein>
<dbReference type="CDD" id="cd09111">
    <property type="entry name" value="PLDc_ymdC_like_1"/>
    <property type="match status" value="1"/>
</dbReference>
<dbReference type="InterPro" id="IPR025202">
    <property type="entry name" value="PLD-like_dom"/>
</dbReference>
<dbReference type="Pfam" id="PF13091">
    <property type="entry name" value="PLDc_2"/>
    <property type="match status" value="2"/>
</dbReference>